<accession>A0A3E0HHI7</accession>
<organism evidence="2 3">
    <name type="scientific">Tenacibaculum gallaicum</name>
    <dbReference type="NCBI Taxonomy" id="561505"/>
    <lineage>
        <taxon>Bacteria</taxon>
        <taxon>Pseudomonadati</taxon>
        <taxon>Bacteroidota</taxon>
        <taxon>Flavobacteriia</taxon>
        <taxon>Flavobacteriales</taxon>
        <taxon>Flavobacteriaceae</taxon>
        <taxon>Tenacibaculum</taxon>
    </lineage>
</organism>
<dbReference type="AlphaFoldDB" id="A0A3E0HHI7"/>
<dbReference type="RefSeq" id="WP_115902028.1">
    <property type="nucleotide sequence ID" value="NZ_QUNS01000009.1"/>
</dbReference>
<feature type="transmembrane region" description="Helical" evidence="1">
    <location>
        <begin position="97"/>
        <end position="119"/>
    </location>
</feature>
<keyword evidence="3" id="KW-1185">Reference proteome</keyword>
<evidence type="ECO:0008006" key="4">
    <source>
        <dbReference type="Google" id="ProtNLM"/>
    </source>
</evidence>
<dbReference type="InterPro" id="IPR021329">
    <property type="entry name" value="DUF2938"/>
</dbReference>
<dbReference type="OrthoDB" id="9812539at2"/>
<keyword evidence="1" id="KW-1133">Transmembrane helix</keyword>
<feature type="transmembrane region" description="Helical" evidence="1">
    <location>
        <begin position="66"/>
        <end position="85"/>
    </location>
</feature>
<evidence type="ECO:0000313" key="2">
    <source>
        <dbReference type="EMBL" id="REH45842.1"/>
    </source>
</evidence>
<keyword evidence="1" id="KW-0472">Membrane</keyword>
<dbReference type="EMBL" id="QUNS01000009">
    <property type="protein sequence ID" value="REH45842.1"/>
    <property type="molecule type" value="Genomic_DNA"/>
</dbReference>
<reference evidence="2 3" key="1">
    <citation type="submission" date="2018-08" db="EMBL/GenBank/DDBJ databases">
        <title>Genomic Encyclopedia of Type Strains, Phase IV (KMG-IV): sequencing the most valuable type-strain genomes for metagenomic binning, comparative biology and taxonomic classification.</title>
        <authorList>
            <person name="Goeker M."/>
        </authorList>
    </citation>
    <scope>NUCLEOTIDE SEQUENCE [LARGE SCALE GENOMIC DNA]</scope>
    <source>
        <strain evidence="2 3">DSM 18841</strain>
    </source>
</reference>
<dbReference type="Pfam" id="PF11158">
    <property type="entry name" value="DUF2938"/>
    <property type="match status" value="1"/>
</dbReference>
<feature type="transmembrane region" description="Helical" evidence="1">
    <location>
        <begin position="7"/>
        <end position="28"/>
    </location>
</feature>
<gene>
    <name evidence="2" type="ORF">C7448_10994</name>
</gene>
<keyword evidence="1" id="KW-0812">Transmembrane</keyword>
<proteinExistence type="predicted"/>
<name>A0A3E0HHI7_9FLAO</name>
<feature type="transmembrane region" description="Helical" evidence="1">
    <location>
        <begin position="134"/>
        <end position="156"/>
    </location>
</feature>
<dbReference type="Proteomes" id="UP000256884">
    <property type="component" value="Unassembled WGS sequence"/>
</dbReference>
<evidence type="ECO:0000256" key="1">
    <source>
        <dbReference type="SAM" id="Phobius"/>
    </source>
</evidence>
<sequence length="172" mass="19674">MKIVYKTILVGIGATLFIDFCKLIAGLFEIQSRGVLFLGRWLAYTSNGQFLHNTIIQTPSIENEKIYGLIGHYFIGAIFAFLLPLLYGRKWFSKPELLPPIIVGIVSLLPAIFIIQPLFGFGIAFSKLPNSTQYLLKIFIIHIVYGFGLYLSAMLIERIKLFKRQKHERTFK</sequence>
<protein>
    <recommendedName>
        <fullName evidence="4">DUF2938 family protein</fullName>
    </recommendedName>
</protein>
<evidence type="ECO:0000313" key="3">
    <source>
        <dbReference type="Proteomes" id="UP000256884"/>
    </source>
</evidence>
<comment type="caution">
    <text evidence="2">The sequence shown here is derived from an EMBL/GenBank/DDBJ whole genome shotgun (WGS) entry which is preliminary data.</text>
</comment>